<keyword evidence="1" id="KW-0732">Signal</keyword>
<feature type="signal peptide" evidence="1">
    <location>
        <begin position="1"/>
        <end position="16"/>
    </location>
</feature>
<dbReference type="GeneID" id="70187688"/>
<dbReference type="OrthoDB" id="3561626at2759"/>
<comment type="caution">
    <text evidence="2">The sequence shown here is derived from an EMBL/GenBank/DDBJ whole genome shotgun (WGS) entry which is preliminary data.</text>
</comment>
<gene>
    <name evidence="2" type="ORF">B0I36DRAFT_359516</name>
</gene>
<evidence type="ECO:0000313" key="3">
    <source>
        <dbReference type="Proteomes" id="UP000756346"/>
    </source>
</evidence>
<keyword evidence="3" id="KW-1185">Reference proteome</keyword>
<evidence type="ECO:0000313" key="2">
    <source>
        <dbReference type="EMBL" id="KAH7037883.1"/>
    </source>
</evidence>
<protein>
    <recommendedName>
        <fullName evidence="4">Repetitive proline-rich cell wall protein</fullName>
    </recommendedName>
</protein>
<dbReference type="Proteomes" id="UP000756346">
    <property type="component" value="Unassembled WGS sequence"/>
</dbReference>
<name>A0A9P8YH72_9PEZI</name>
<accession>A0A9P8YH72</accession>
<reference evidence="2" key="1">
    <citation type="journal article" date="2021" name="Nat. Commun.">
        <title>Genetic determinants of endophytism in the Arabidopsis root mycobiome.</title>
        <authorList>
            <person name="Mesny F."/>
            <person name="Miyauchi S."/>
            <person name="Thiergart T."/>
            <person name="Pickel B."/>
            <person name="Atanasova L."/>
            <person name="Karlsson M."/>
            <person name="Huettel B."/>
            <person name="Barry K.W."/>
            <person name="Haridas S."/>
            <person name="Chen C."/>
            <person name="Bauer D."/>
            <person name="Andreopoulos W."/>
            <person name="Pangilinan J."/>
            <person name="LaButti K."/>
            <person name="Riley R."/>
            <person name="Lipzen A."/>
            <person name="Clum A."/>
            <person name="Drula E."/>
            <person name="Henrissat B."/>
            <person name="Kohler A."/>
            <person name="Grigoriev I.V."/>
            <person name="Martin F.M."/>
            <person name="Hacquard S."/>
        </authorList>
    </citation>
    <scope>NUCLEOTIDE SEQUENCE</scope>
    <source>
        <strain evidence="2">MPI-CAGE-CH-0230</strain>
    </source>
</reference>
<sequence length="277" mass="29146">MKYAAALVAMAGSVMAGYPHNGGYQATTTEVEVTYTTVCPATETVTYPGNTYATTYTTTSVYVTKIPTVIYETVHGPDVTKTEHDVEYTTVTSLCPVTETKTIAGETVVVTWTSTSTIEEALTKTDYVHYTVTEHTSTEVYETCPVTVYTTVSKGETIYITETGTETFYTTYEHVVTETIPVTQTAEVDVTVTHAATNGQTVTEYPTVYVTVSGVETVSQAPPPPVTVVQPTTVSTSVAITSTPAPASTSSIPVAAGAQATPAAALLMGVLGIAALL</sequence>
<proteinExistence type="predicted"/>
<dbReference type="RefSeq" id="XP_046017004.1">
    <property type="nucleotide sequence ID" value="XM_046158142.1"/>
</dbReference>
<evidence type="ECO:0000256" key="1">
    <source>
        <dbReference type="SAM" id="SignalP"/>
    </source>
</evidence>
<dbReference type="EMBL" id="JAGTJQ010000002">
    <property type="protein sequence ID" value="KAH7037883.1"/>
    <property type="molecule type" value="Genomic_DNA"/>
</dbReference>
<feature type="chain" id="PRO_5040456696" description="Repetitive proline-rich cell wall protein" evidence="1">
    <location>
        <begin position="17"/>
        <end position="277"/>
    </location>
</feature>
<organism evidence="2 3">
    <name type="scientific">Microdochium trichocladiopsis</name>
    <dbReference type="NCBI Taxonomy" id="1682393"/>
    <lineage>
        <taxon>Eukaryota</taxon>
        <taxon>Fungi</taxon>
        <taxon>Dikarya</taxon>
        <taxon>Ascomycota</taxon>
        <taxon>Pezizomycotina</taxon>
        <taxon>Sordariomycetes</taxon>
        <taxon>Xylariomycetidae</taxon>
        <taxon>Xylariales</taxon>
        <taxon>Microdochiaceae</taxon>
        <taxon>Microdochium</taxon>
    </lineage>
</organism>
<evidence type="ECO:0008006" key="4">
    <source>
        <dbReference type="Google" id="ProtNLM"/>
    </source>
</evidence>
<dbReference type="AlphaFoldDB" id="A0A9P8YH72"/>